<sequence length="179" mass="19934">MGHCLLPPRLMRRPTGKIVPAYQNSATLSRNQKAQDTATPFTRLVAVPAPNPSMTTSNAFESYKENASESADQWISLAGDREGLAPDLVIPQQPNRRDDEQQLDPSYDHLPRCCRPDLGFAPEESNHREVVQPESSTSHLKPTDKRERGDHPYLAQEMADQITAPSRSEQVGSMKQLTS</sequence>
<organism evidence="2 3">
    <name type="scientific">Nepenthes gracilis</name>
    <name type="common">Slender pitcher plant</name>
    <dbReference type="NCBI Taxonomy" id="150966"/>
    <lineage>
        <taxon>Eukaryota</taxon>
        <taxon>Viridiplantae</taxon>
        <taxon>Streptophyta</taxon>
        <taxon>Embryophyta</taxon>
        <taxon>Tracheophyta</taxon>
        <taxon>Spermatophyta</taxon>
        <taxon>Magnoliopsida</taxon>
        <taxon>eudicotyledons</taxon>
        <taxon>Gunneridae</taxon>
        <taxon>Pentapetalae</taxon>
        <taxon>Caryophyllales</taxon>
        <taxon>Nepenthaceae</taxon>
        <taxon>Nepenthes</taxon>
    </lineage>
</organism>
<evidence type="ECO:0000256" key="1">
    <source>
        <dbReference type="SAM" id="MobiDB-lite"/>
    </source>
</evidence>
<accession>A0AAD3T4W5</accession>
<keyword evidence="3" id="KW-1185">Reference proteome</keyword>
<name>A0AAD3T4W5_NEPGR</name>
<evidence type="ECO:0000313" key="2">
    <source>
        <dbReference type="EMBL" id="GMH22958.1"/>
    </source>
</evidence>
<reference evidence="2" key="1">
    <citation type="submission" date="2023-05" db="EMBL/GenBank/DDBJ databases">
        <title>Nepenthes gracilis genome sequencing.</title>
        <authorList>
            <person name="Fukushima K."/>
        </authorList>
    </citation>
    <scope>NUCLEOTIDE SEQUENCE</scope>
    <source>
        <strain evidence="2">SING2019-196</strain>
    </source>
</reference>
<gene>
    <name evidence="2" type="ORF">Nepgr_024801</name>
</gene>
<feature type="region of interest" description="Disordered" evidence="1">
    <location>
        <begin position="90"/>
        <end position="179"/>
    </location>
</feature>
<dbReference type="EMBL" id="BSYO01000025">
    <property type="protein sequence ID" value="GMH22958.1"/>
    <property type="molecule type" value="Genomic_DNA"/>
</dbReference>
<protein>
    <submittedName>
        <fullName evidence="2">Uncharacterized protein</fullName>
    </submittedName>
</protein>
<feature type="compositionally biased region" description="Basic and acidic residues" evidence="1">
    <location>
        <begin position="95"/>
        <end position="115"/>
    </location>
</feature>
<feature type="compositionally biased region" description="Basic and acidic residues" evidence="1">
    <location>
        <begin position="141"/>
        <end position="151"/>
    </location>
</feature>
<proteinExistence type="predicted"/>
<feature type="compositionally biased region" description="Polar residues" evidence="1">
    <location>
        <begin position="163"/>
        <end position="179"/>
    </location>
</feature>
<comment type="caution">
    <text evidence="2">The sequence shown here is derived from an EMBL/GenBank/DDBJ whole genome shotgun (WGS) entry which is preliminary data.</text>
</comment>
<dbReference type="AlphaFoldDB" id="A0AAD3T4W5"/>
<dbReference type="Proteomes" id="UP001279734">
    <property type="component" value="Unassembled WGS sequence"/>
</dbReference>
<evidence type="ECO:0000313" key="3">
    <source>
        <dbReference type="Proteomes" id="UP001279734"/>
    </source>
</evidence>